<gene>
    <name evidence="2" type="ORF">BDN70DRAFT_890635</name>
</gene>
<dbReference type="Proteomes" id="UP000807469">
    <property type="component" value="Unassembled WGS sequence"/>
</dbReference>
<dbReference type="EMBL" id="MU155140">
    <property type="protein sequence ID" value="KAF9484772.1"/>
    <property type="molecule type" value="Genomic_DNA"/>
</dbReference>
<dbReference type="AlphaFoldDB" id="A0A9P5ZC80"/>
<evidence type="ECO:0000256" key="1">
    <source>
        <dbReference type="SAM" id="MobiDB-lite"/>
    </source>
</evidence>
<comment type="caution">
    <text evidence="2">The sequence shown here is derived from an EMBL/GenBank/DDBJ whole genome shotgun (WGS) entry which is preliminary data.</text>
</comment>
<proteinExistence type="predicted"/>
<sequence length="185" mass="20695">MQSDGAIMRPVQGTNRVVSIEEKIVQSGETPSCFTQRVDTPEEPTHFHHPSSPNLSPNQSGIPMTVIVHAPTVFIHAFFTDQHYPQSSSTPPIEIFDKSLERSLLLCLIWLATQFSYIFNSSISNYFGRDVVNMWIRWPEVIVIVYIAARFLRDAHLQNTAAIRLPPDREAGGSFATDLSLGDAP</sequence>
<reference evidence="2" key="1">
    <citation type="submission" date="2020-11" db="EMBL/GenBank/DDBJ databases">
        <authorList>
            <consortium name="DOE Joint Genome Institute"/>
            <person name="Ahrendt S."/>
            <person name="Riley R."/>
            <person name="Andreopoulos W."/>
            <person name="Labutti K."/>
            <person name="Pangilinan J."/>
            <person name="Ruiz-Duenas F.J."/>
            <person name="Barrasa J.M."/>
            <person name="Sanchez-Garcia M."/>
            <person name="Camarero S."/>
            <person name="Miyauchi S."/>
            <person name="Serrano A."/>
            <person name="Linde D."/>
            <person name="Babiker R."/>
            <person name="Drula E."/>
            <person name="Ayuso-Fernandez I."/>
            <person name="Pacheco R."/>
            <person name="Padilla G."/>
            <person name="Ferreira P."/>
            <person name="Barriuso J."/>
            <person name="Kellner H."/>
            <person name="Castanera R."/>
            <person name="Alfaro M."/>
            <person name="Ramirez L."/>
            <person name="Pisabarro A.G."/>
            <person name="Kuo A."/>
            <person name="Tritt A."/>
            <person name="Lipzen A."/>
            <person name="He G."/>
            <person name="Yan M."/>
            <person name="Ng V."/>
            <person name="Cullen D."/>
            <person name="Martin F."/>
            <person name="Rosso M.-N."/>
            <person name="Henrissat B."/>
            <person name="Hibbett D."/>
            <person name="Martinez A.T."/>
            <person name="Grigoriev I.V."/>
        </authorList>
    </citation>
    <scope>NUCLEOTIDE SEQUENCE</scope>
    <source>
        <strain evidence="2">CIRM-BRFM 674</strain>
    </source>
</reference>
<name>A0A9P5ZC80_9AGAR</name>
<protein>
    <submittedName>
        <fullName evidence="2">Uncharacterized protein</fullName>
    </submittedName>
</protein>
<feature type="region of interest" description="Disordered" evidence="1">
    <location>
        <begin position="31"/>
        <end position="56"/>
    </location>
</feature>
<accession>A0A9P5ZC80</accession>
<organism evidence="2 3">
    <name type="scientific">Pholiota conissans</name>
    <dbReference type="NCBI Taxonomy" id="109636"/>
    <lineage>
        <taxon>Eukaryota</taxon>
        <taxon>Fungi</taxon>
        <taxon>Dikarya</taxon>
        <taxon>Basidiomycota</taxon>
        <taxon>Agaricomycotina</taxon>
        <taxon>Agaricomycetes</taxon>
        <taxon>Agaricomycetidae</taxon>
        <taxon>Agaricales</taxon>
        <taxon>Agaricineae</taxon>
        <taxon>Strophariaceae</taxon>
        <taxon>Pholiota</taxon>
    </lineage>
</organism>
<evidence type="ECO:0000313" key="2">
    <source>
        <dbReference type="EMBL" id="KAF9484772.1"/>
    </source>
</evidence>
<evidence type="ECO:0000313" key="3">
    <source>
        <dbReference type="Proteomes" id="UP000807469"/>
    </source>
</evidence>
<keyword evidence="3" id="KW-1185">Reference proteome</keyword>
<dbReference type="OrthoDB" id="10642138at2759"/>